<evidence type="ECO:0000313" key="3">
    <source>
        <dbReference type="Proteomes" id="UP000183832"/>
    </source>
</evidence>
<dbReference type="EMBL" id="CVRI01000070">
    <property type="protein sequence ID" value="CRL07392.1"/>
    <property type="molecule type" value="Genomic_DNA"/>
</dbReference>
<name>A0A1J1J4R2_9DIPT</name>
<sequence length="46" mass="5538">MNSIPLHKEIQRKKIIAWQMLEVAFLFNAYLFFYAQILCGDFFSNH</sequence>
<accession>A0A1J1J4R2</accession>
<proteinExistence type="predicted"/>
<evidence type="ECO:0000256" key="1">
    <source>
        <dbReference type="SAM" id="Phobius"/>
    </source>
</evidence>
<keyword evidence="1" id="KW-0472">Membrane</keyword>
<keyword evidence="1" id="KW-0812">Transmembrane</keyword>
<organism evidence="2 3">
    <name type="scientific">Clunio marinus</name>
    <dbReference type="NCBI Taxonomy" id="568069"/>
    <lineage>
        <taxon>Eukaryota</taxon>
        <taxon>Metazoa</taxon>
        <taxon>Ecdysozoa</taxon>
        <taxon>Arthropoda</taxon>
        <taxon>Hexapoda</taxon>
        <taxon>Insecta</taxon>
        <taxon>Pterygota</taxon>
        <taxon>Neoptera</taxon>
        <taxon>Endopterygota</taxon>
        <taxon>Diptera</taxon>
        <taxon>Nematocera</taxon>
        <taxon>Chironomoidea</taxon>
        <taxon>Chironomidae</taxon>
        <taxon>Clunio</taxon>
    </lineage>
</organism>
<keyword evidence="1" id="KW-1133">Transmembrane helix</keyword>
<dbReference type="AlphaFoldDB" id="A0A1J1J4R2"/>
<protein>
    <submittedName>
        <fullName evidence="2">CLUMA_CG020366, isoform A</fullName>
    </submittedName>
</protein>
<dbReference type="Proteomes" id="UP000183832">
    <property type="component" value="Unassembled WGS sequence"/>
</dbReference>
<reference evidence="2 3" key="1">
    <citation type="submission" date="2015-04" db="EMBL/GenBank/DDBJ databases">
        <authorList>
            <person name="Syromyatnikov M.Y."/>
            <person name="Popov V.N."/>
        </authorList>
    </citation>
    <scope>NUCLEOTIDE SEQUENCE [LARGE SCALE GENOMIC DNA]</scope>
</reference>
<gene>
    <name evidence="2" type="ORF">CLUMA_CG020366</name>
</gene>
<evidence type="ECO:0000313" key="2">
    <source>
        <dbReference type="EMBL" id="CRL07392.1"/>
    </source>
</evidence>
<feature type="transmembrane region" description="Helical" evidence="1">
    <location>
        <begin position="21"/>
        <end position="43"/>
    </location>
</feature>
<keyword evidence="3" id="KW-1185">Reference proteome</keyword>